<dbReference type="AlphaFoldDB" id="A0A1L7RI25"/>
<dbReference type="EMBL" id="LK995471">
    <property type="protein sequence ID" value="CED90389.1"/>
    <property type="molecule type" value="Genomic_DNA"/>
</dbReference>
<name>A0A1L7RI25_9ACTO</name>
<accession>A0A1L7RI25</accession>
<reference evidence="1" key="1">
    <citation type="submission" date="2014-07" db="EMBL/GenBank/DDBJ databases">
        <authorList>
            <person name="Zhang J.E."/>
            <person name="Yang H."/>
            <person name="Guo J."/>
            <person name="Deng Z."/>
            <person name="Luo H."/>
            <person name="Luo M."/>
            <person name="Zhao B."/>
        </authorList>
    </citation>
    <scope>NUCLEOTIDE SEQUENCE</scope>
    <source>
        <strain evidence="1">AM4</strain>
    </source>
</reference>
<sequence>MILVSAVAIGEPAAENCRVLSSLDESVDAISAGAGDTLLVCSPEAAARPSLMAREVLARGDVALVTLAGSRTQQALLVRALSFLSPSSYGVAGPVVDTVRAQLKTRAAMSSVTRLSQARPSLMQHIRSFFPGASFDVDLVGGGVDSVKPIKWNVQGAGDICWAACSDLGDLAVSLVGGQPTMLLPPADDSPYGARKWAEVSTIDDLRLAVNRALTAVRTTSCRSCGRTIPTTGCPFCGTWIRPNTPASTPTAERRIP</sequence>
<proteinExistence type="predicted"/>
<evidence type="ECO:0000313" key="1">
    <source>
        <dbReference type="EMBL" id="CED90389.1"/>
    </source>
</evidence>
<gene>
    <name evidence="1" type="ORF">AAM4_0494</name>
</gene>
<dbReference type="RefSeq" id="WP_210578780.1">
    <property type="nucleotide sequence ID" value="NZ_LK995471.1"/>
</dbReference>
<protein>
    <submittedName>
        <fullName evidence="1">Uncharacterized protein</fullName>
    </submittedName>
</protein>
<organism evidence="1">
    <name type="scientific">Actinomyces succiniciruminis</name>
    <dbReference type="NCBI Taxonomy" id="1522002"/>
    <lineage>
        <taxon>Bacteria</taxon>
        <taxon>Bacillati</taxon>
        <taxon>Actinomycetota</taxon>
        <taxon>Actinomycetes</taxon>
        <taxon>Actinomycetales</taxon>
        <taxon>Actinomycetaceae</taxon>
        <taxon>Actinomyces</taxon>
    </lineage>
</organism>